<evidence type="ECO:0000313" key="3">
    <source>
        <dbReference type="Proteomes" id="UP000187203"/>
    </source>
</evidence>
<dbReference type="AlphaFoldDB" id="A0A1R3GIQ9"/>
<name>A0A1R3GIQ9_9ROSI</name>
<sequence length="36" mass="3875">MASTSSSSSINTNQNSQNTIPVFNGEDTSLLEEAWN</sequence>
<evidence type="ECO:0000313" key="2">
    <source>
        <dbReference type="EMBL" id="OMO57900.1"/>
    </source>
</evidence>
<evidence type="ECO:0000256" key="1">
    <source>
        <dbReference type="SAM" id="MobiDB-lite"/>
    </source>
</evidence>
<keyword evidence="3" id="KW-1185">Reference proteome</keyword>
<dbReference type="EMBL" id="AWUE01022475">
    <property type="protein sequence ID" value="OMO57900.1"/>
    <property type="molecule type" value="Genomic_DNA"/>
</dbReference>
<feature type="region of interest" description="Disordered" evidence="1">
    <location>
        <begin position="1"/>
        <end position="36"/>
    </location>
</feature>
<feature type="compositionally biased region" description="Low complexity" evidence="1">
    <location>
        <begin position="1"/>
        <end position="20"/>
    </location>
</feature>
<dbReference type="Proteomes" id="UP000187203">
    <property type="component" value="Unassembled WGS sequence"/>
</dbReference>
<comment type="caution">
    <text evidence="2">The sequence shown here is derived from an EMBL/GenBank/DDBJ whole genome shotgun (WGS) entry which is preliminary data.</text>
</comment>
<organism evidence="2 3">
    <name type="scientific">Corchorus olitorius</name>
    <dbReference type="NCBI Taxonomy" id="93759"/>
    <lineage>
        <taxon>Eukaryota</taxon>
        <taxon>Viridiplantae</taxon>
        <taxon>Streptophyta</taxon>
        <taxon>Embryophyta</taxon>
        <taxon>Tracheophyta</taxon>
        <taxon>Spermatophyta</taxon>
        <taxon>Magnoliopsida</taxon>
        <taxon>eudicotyledons</taxon>
        <taxon>Gunneridae</taxon>
        <taxon>Pentapetalae</taxon>
        <taxon>rosids</taxon>
        <taxon>malvids</taxon>
        <taxon>Malvales</taxon>
        <taxon>Malvaceae</taxon>
        <taxon>Grewioideae</taxon>
        <taxon>Apeibeae</taxon>
        <taxon>Corchorus</taxon>
    </lineage>
</organism>
<reference evidence="3" key="1">
    <citation type="submission" date="2013-09" db="EMBL/GenBank/DDBJ databases">
        <title>Corchorus olitorius genome sequencing.</title>
        <authorList>
            <person name="Alam M."/>
            <person name="Haque M.S."/>
            <person name="Islam M.S."/>
            <person name="Emdad E.M."/>
            <person name="Islam M.M."/>
            <person name="Ahmed B."/>
            <person name="Halim A."/>
            <person name="Hossen Q.M.M."/>
            <person name="Hossain M.Z."/>
            <person name="Ahmed R."/>
            <person name="Khan M.M."/>
            <person name="Islam R."/>
            <person name="Rashid M.M."/>
            <person name="Khan S.A."/>
            <person name="Rahman M.S."/>
            <person name="Alam M."/>
            <person name="Yahiya A.S."/>
            <person name="Khan M.S."/>
            <person name="Azam M.S."/>
            <person name="Haque T."/>
            <person name="Lashkar M.Z.H."/>
            <person name="Akhand A.I."/>
            <person name="Morshed G."/>
            <person name="Roy S."/>
            <person name="Uddin K.S."/>
            <person name="Rabeya T."/>
            <person name="Hossain A.S."/>
            <person name="Chowdhury A."/>
            <person name="Snigdha A.R."/>
            <person name="Mortoza M.S."/>
            <person name="Matin S.A."/>
            <person name="Hoque S.M.E."/>
            <person name="Islam M.K."/>
            <person name="Roy D.K."/>
            <person name="Haider R."/>
            <person name="Moosa M.M."/>
            <person name="Elias S.M."/>
            <person name="Hasan A.M."/>
            <person name="Jahan S."/>
            <person name="Shafiuddin M."/>
            <person name="Mahmood N."/>
            <person name="Shommy N.S."/>
        </authorList>
    </citation>
    <scope>NUCLEOTIDE SEQUENCE [LARGE SCALE GENOMIC DNA]</scope>
    <source>
        <strain evidence="3">cv. O-4</strain>
    </source>
</reference>
<proteinExistence type="predicted"/>
<accession>A0A1R3GIQ9</accession>
<protein>
    <submittedName>
        <fullName evidence="2">Uncharacterized protein</fullName>
    </submittedName>
</protein>
<gene>
    <name evidence="2" type="ORF">COLO4_35003</name>
</gene>